<gene>
    <name evidence="1" type="ORF">AN477_11090</name>
</gene>
<dbReference type="AlphaFoldDB" id="A0A0P9CVH5"/>
<organism evidence="1 2">
    <name type="scientific">Alicyclobacillus ferrooxydans</name>
    <dbReference type="NCBI Taxonomy" id="471514"/>
    <lineage>
        <taxon>Bacteria</taxon>
        <taxon>Bacillati</taxon>
        <taxon>Bacillota</taxon>
        <taxon>Bacilli</taxon>
        <taxon>Bacillales</taxon>
        <taxon>Alicyclobacillaceae</taxon>
        <taxon>Alicyclobacillus</taxon>
    </lineage>
</organism>
<comment type="caution">
    <text evidence="1">The sequence shown here is derived from an EMBL/GenBank/DDBJ whole genome shotgun (WGS) entry which is preliminary data.</text>
</comment>
<evidence type="ECO:0000313" key="1">
    <source>
        <dbReference type="EMBL" id="KPV43699.1"/>
    </source>
</evidence>
<reference evidence="1 2" key="1">
    <citation type="submission" date="2015-09" db="EMBL/GenBank/DDBJ databases">
        <title>Draft genome sequence of Alicyclobacillus ferrooxydans DSM 22381.</title>
        <authorList>
            <person name="Hemp J."/>
        </authorList>
    </citation>
    <scope>NUCLEOTIDE SEQUENCE [LARGE SCALE GENOMIC DNA]</scope>
    <source>
        <strain evidence="1 2">TC-34</strain>
    </source>
</reference>
<sequence>MGTFIRLVVYSNITNMTEFDEGVIKAKGVMESFFFVGTWEYRLPKKVKLFFKKPDSGVIVHTRW</sequence>
<dbReference type="EMBL" id="LJCO01000046">
    <property type="protein sequence ID" value="KPV43699.1"/>
    <property type="molecule type" value="Genomic_DNA"/>
</dbReference>
<accession>A0A0P9CVH5</accession>
<evidence type="ECO:0000313" key="2">
    <source>
        <dbReference type="Proteomes" id="UP000050482"/>
    </source>
</evidence>
<dbReference type="PATRIC" id="fig|471514.4.peg.2022"/>
<proteinExistence type="predicted"/>
<keyword evidence="2" id="KW-1185">Reference proteome</keyword>
<dbReference type="STRING" id="471514.AN477_11090"/>
<dbReference type="Proteomes" id="UP000050482">
    <property type="component" value="Unassembled WGS sequence"/>
</dbReference>
<protein>
    <submittedName>
        <fullName evidence="1">Uncharacterized protein</fullName>
    </submittedName>
</protein>
<name>A0A0P9CVH5_9BACL</name>